<proteinExistence type="predicted"/>
<dbReference type="OrthoDB" id="5874910at2759"/>
<dbReference type="InterPro" id="IPR018244">
    <property type="entry name" value="Allrgn_V5/Tpx1_CS"/>
</dbReference>
<dbReference type="PROSITE" id="PS01009">
    <property type="entry name" value="CRISP_1"/>
    <property type="match status" value="1"/>
</dbReference>
<evidence type="ECO:0000313" key="3">
    <source>
        <dbReference type="EMBL" id="CAD5220862.1"/>
    </source>
</evidence>
<dbReference type="EMBL" id="CAJFDH010000004">
    <property type="protein sequence ID" value="CAD5220862.1"/>
    <property type="molecule type" value="Genomic_DNA"/>
</dbReference>
<dbReference type="PRINTS" id="PR00837">
    <property type="entry name" value="V5TPXLIKE"/>
</dbReference>
<feature type="domain" description="ShKT" evidence="2">
    <location>
        <begin position="58"/>
        <end position="106"/>
    </location>
</feature>
<dbReference type="CDD" id="cd05380">
    <property type="entry name" value="CAP_euk"/>
    <property type="match status" value="1"/>
</dbReference>
<dbReference type="InterPro" id="IPR002413">
    <property type="entry name" value="V5_allergen-like"/>
</dbReference>
<evidence type="ECO:0000256" key="1">
    <source>
        <dbReference type="PROSITE-ProRule" id="PRU01005"/>
    </source>
</evidence>
<dbReference type="EMBL" id="CAJFCW020000004">
    <property type="protein sequence ID" value="CAG9114216.1"/>
    <property type="molecule type" value="Genomic_DNA"/>
</dbReference>
<dbReference type="Gene3D" id="3.40.33.10">
    <property type="entry name" value="CAP"/>
    <property type="match status" value="1"/>
</dbReference>
<dbReference type="SMART" id="SM00254">
    <property type="entry name" value="ShKT"/>
    <property type="match status" value="2"/>
</dbReference>
<evidence type="ECO:0000313" key="4">
    <source>
        <dbReference type="Proteomes" id="UP000614601"/>
    </source>
</evidence>
<dbReference type="SUPFAM" id="SSF55797">
    <property type="entry name" value="PR-1-like"/>
    <property type="match status" value="1"/>
</dbReference>
<dbReference type="GO" id="GO:0005576">
    <property type="term" value="C:extracellular region"/>
    <property type="evidence" value="ECO:0007669"/>
    <property type="project" value="InterPro"/>
</dbReference>
<dbReference type="Proteomes" id="UP000614601">
    <property type="component" value="Unassembled WGS sequence"/>
</dbReference>
<dbReference type="PANTHER" id="PTHR10334">
    <property type="entry name" value="CYSTEINE-RICH SECRETORY PROTEIN-RELATED"/>
    <property type="match status" value="1"/>
</dbReference>
<dbReference type="InterPro" id="IPR014044">
    <property type="entry name" value="CAP_dom"/>
</dbReference>
<dbReference type="PRINTS" id="PR00838">
    <property type="entry name" value="V5ALLERGEN"/>
</dbReference>
<dbReference type="InterPro" id="IPR035940">
    <property type="entry name" value="CAP_sf"/>
</dbReference>
<reference evidence="3" key="1">
    <citation type="submission" date="2020-09" db="EMBL/GenBank/DDBJ databases">
        <authorList>
            <person name="Kikuchi T."/>
        </authorList>
    </citation>
    <scope>NUCLEOTIDE SEQUENCE</scope>
    <source>
        <strain evidence="3">SH1</strain>
    </source>
</reference>
<comment type="caution">
    <text evidence="3">The sequence shown here is derived from an EMBL/GenBank/DDBJ whole genome shotgun (WGS) entry which is preliminary data.</text>
</comment>
<dbReference type="InterPro" id="IPR001283">
    <property type="entry name" value="CRISP-related"/>
</dbReference>
<dbReference type="SMART" id="SM00198">
    <property type="entry name" value="SCP"/>
    <property type="match status" value="1"/>
</dbReference>
<dbReference type="Pfam" id="PF00188">
    <property type="entry name" value="CAP"/>
    <property type="match status" value="1"/>
</dbReference>
<dbReference type="AlphaFoldDB" id="A0A811KZA2"/>
<comment type="caution">
    <text evidence="1">Lacks conserved residue(s) required for the propagation of feature annotation.</text>
</comment>
<dbReference type="InterPro" id="IPR003582">
    <property type="entry name" value="ShKT_dom"/>
</dbReference>
<gene>
    <name evidence="3" type="ORF">BOKJ2_LOCUS9156</name>
</gene>
<dbReference type="Gene3D" id="1.10.10.1870">
    <property type="entry name" value="ShTK domain-like"/>
    <property type="match status" value="1"/>
</dbReference>
<evidence type="ECO:0000259" key="2">
    <source>
        <dbReference type="PROSITE" id="PS51670"/>
    </source>
</evidence>
<organism evidence="3 4">
    <name type="scientific">Bursaphelenchus okinawaensis</name>
    <dbReference type="NCBI Taxonomy" id="465554"/>
    <lineage>
        <taxon>Eukaryota</taxon>
        <taxon>Metazoa</taxon>
        <taxon>Ecdysozoa</taxon>
        <taxon>Nematoda</taxon>
        <taxon>Chromadorea</taxon>
        <taxon>Rhabditida</taxon>
        <taxon>Tylenchina</taxon>
        <taxon>Tylenchomorpha</taxon>
        <taxon>Aphelenchoidea</taxon>
        <taxon>Aphelenchoididae</taxon>
        <taxon>Bursaphelenchus</taxon>
    </lineage>
</organism>
<dbReference type="Pfam" id="PF01549">
    <property type="entry name" value="ShK"/>
    <property type="match status" value="2"/>
</dbReference>
<accession>A0A811KZA2</accession>
<protein>
    <recommendedName>
        <fullName evidence="2">ShKT domain-containing protein</fullName>
    </recommendedName>
</protein>
<sequence>MYEICRQSCNLCSTTKNTGDQALLLLNLISLMRKQIDDKTLLLECVQNNNTYAYVVPKIINNGKPSCADLTDTNGISNCQKHIGLCTDPFYKGLMMVQCKATCGYCGGSGSNNNNNNNKKIESSQNALVVPTQCEDKSVNGKSDCLGMSMLCQHPNYVSVMRQECAKTCETVFGLTPQDQQFVVELHNKFRSQLANGQAVGYGGVLFPVASDMQQFTYDTSLEATAASWAAGCIYQHPSVLNYGQNIAQSFATDETTALNDSMFAWWDEISVYPYGPQVLVFSDQTGHFTQMAWANTNKVGCAVQFCSNGPQNGWDFANWAFTVCDYSPAGNVLTEPLYDIGPVCTSCPSLSDPCDDGLCVVS</sequence>
<dbReference type="Proteomes" id="UP000783686">
    <property type="component" value="Unassembled WGS sequence"/>
</dbReference>
<keyword evidence="4" id="KW-1185">Reference proteome</keyword>
<dbReference type="Gene3D" id="1.10.10.1940">
    <property type="match status" value="1"/>
</dbReference>
<dbReference type="PROSITE" id="PS51670">
    <property type="entry name" value="SHKT"/>
    <property type="match status" value="1"/>
</dbReference>
<name>A0A811KZA2_9BILA</name>